<evidence type="ECO:0000313" key="3">
    <source>
        <dbReference type="EMBL" id="RRD92561.1"/>
    </source>
</evidence>
<dbReference type="EC" id="3.1.1.-" evidence="2"/>
<dbReference type="AlphaFoldDB" id="A0A3P2AAY5"/>
<evidence type="ECO:0000256" key="1">
    <source>
        <dbReference type="ARBA" id="ARBA00009673"/>
    </source>
</evidence>
<dbReference type="PANTHER" id="PTHR10472:SF5">
    <property type="entry name" value="D-AMINOACYL-TRNA DEACYLASE 1"/>
    <property type="match status" value="1"/>
</dbReference>
<dbReference type="Proteomes" id="UP000279562">
    <property type="component" value="Unassembled WGS sequence"/>
</dbReference>
<keyword evidence="2" id="KW-0694">RNA-binding</keyword>
<organism evidence="3 4">
    <name type="scientific">Prevotella heparinolytica</name>
    <dbReference type="NCBI Taxonomy" id="28113"/>
    <lineage>
        <taxon>Bacteria</taxon>
        <taxon>Pseudomonadati</taxon>
        <taxon>Bacteroidota</taxon>
        <taxon>Bacteroidia</taxon>
        <taxon>Bacteroidales</taxon>
        <taxon>Bacteroidaceae</taxon>
        <taxon>Bacteroides</taxon>
    </lineage>
</organism>
<dbReference type="SUPFAM" id="SSF69500">
    <property type="entry name" value="DTD-like"/>
    <property type="match status" value="1"/>
</dbReference>
<comment type="catalytic activity">
    <reaction evidence="2">
        <text>a D-aminoacyl-tRNA + H2O = a tRNA + a D-alpha-amino acid + H(+)</text>
        <dbReference type="Rhea" id="RHEA:13953"/>
        <dbReference type="Rhea" id="RHEA-COMP:10123"/>
        <dbReference type="Rhea" id="RHEA-COMP:10124"/>
        <dbReference type="ChEBI" id="CHEBI:15377"/>
        <dbReference type="ChEBI" id="CHEBI:15378"/>
        <dbReference type="ChEBI" id="CHEBI:59871"/>
        <dbReference type="ChEBI" id="CHEBI:78442"/>
        <dbReference type="ChEBI" id="CHEBI:79333"/>
        <dbReference type="EC" id="3.1.1.96"/>
    </reaction>
</comment>
<proteinExistence type="inferred from homology"/>
<keyword evidence="2" id="KW-0963">Cytoplasm</keyword>
<keyword evidence="4" id="KW-1185">Reference proteome</keyword>
<protein>
    <recommendedName>
        <fullName evidence="2">D-aminoacyl-tRNA deacylase</fullName>
        <shortName evidence="2">DTD</shortName>
        <ecNumber evidence="2">3.1.1.96</ecNumber>
    </recommendedName>
    <alternativeName>
        <fullName evidence="2">Gly-tRNA(Ala) deacylase</fullName>
        <ecNumber evidence="2">3.1.1.-</ecNumber>
    </alternativeName>
</protein>
<sequence>MRVVIQRTGHASVSIDGACKSAIGKGLLVLVGIEEADGKDDIEWLCKKIVNLRIFDDKQGVMNKSVVEAGGDILVISQFTLHASTKKGNRPSYIRAARPETAIPLYELFCRELSTALGKEVGTGRFGADMKVELLNDGPVTICMDTKNKE</sequence>
<dbReference type="InterPro" id="IPR023509">
    <property type="entry name" value="DTD-like_sf"/>
</dbReference>
<dbReference type="PANTHER" id="PTHR10472">
    <property type="entry name" value="D-TYROSYL-TRNA TYR DEACYLASE"/>
    <property type="match status" value="1"/>
</dbReference>
<evidence type="ECO:0000313" key="4">
    <source>
        <dbReference type="Proteomes" id="UP000279562"/>
    </source>
</evidence>
<evidence type="ECO:0000256" key="2">
    <source>
        <dbReference type="HAMAP-Rule" id="MF_00518"/>
    </source>
</evidence>
<dbReference type="EC" id="3.1.1.96" evidence="2"/>
<comment type="subcellular location">
    <subcellularLocation>
        <location evidence="2">Cytoplasm</location>
    </subcellularLocation>
</comment>
<dbReference type="GO" id="GO:0000049">
    <property type="term" value="F:tRNA binding"/>
    <property type="evidence" value="ECO:0007669"/>
    <property type="project" value="UniProtKB-UniRule"/>
</dbReference>
<comment type="similarity">
    <text evidence="1 2">Belongs to the DTD family.</text>
</comment>
<dbReference type="Gene3D" id="3.50.80.10">
    <property type="entry name" value="D-tyrosyl-tRNA(Tyr) deacylase"/>
    <property type="match status" value="1"/>
</dbReference>
<comment type="catalytic activity">
    <reaction evidence="2">
        <text>glycyl-tRNA(Ala) + H2O = tRNA(Ala) + glycine + H(+)</text>
        <dbReference type="Rhea" id="RHEA:53744"/>
        <dbReference type="Rhea" id="RHEA-COMP:9657"/>
        <dbReference type="Rhea" id="RHEA-COMP:13640"/>
        <dbReference type="ChEBI" id="CHEBI:15377"/>
        <dbReference type="ChEBI" id="CHEBI:15378"/>
        <dbReference type="ChEBI" id="CHEBI:57305"/>
        <dbReference type="ChEBI" id="CHEBI:78442"/>
        <dbReference type="ChEBI" id="CHEBI:78522"/>
    </reaction>
</comment>
<dbReference type="GO" id="GO:0106026">
    <property type="term" value="F:Gly-tRNA(Ala) deacylase activity"/>
    <property type="evidence" value="ECO:0007669"/>
    <property type="project" value="UniProtKB-UniRule"/>
</dbReference>
<dbReference type="GO" id="GO:0051500">
    <property type="term" value="F:D-tyrosyl-tRNA(Tyr) deacylase activity"/>
    <property type="evidence" value="ECO:0007669"/>
    <property type="project" value="TreeGrafter"/>
</dbReference>
<keyword evidence="2 3" id="KW-0378">Hydrolase</keyword>
<dbReference type="GO" id="GO:0005737">
    <property type="term" value="C:cytoplasm"/>
    <property type="evidence" value="ECO:0007669"/>
    <property type="project" value="UniProtKB-SubCell"/>
</dbReference>
<comment type="function">
    <text evidence="2">An aminoacyl-tRNA editing enzyme that deacylates mischarged D-aminoacyl-tRNAs. Also deacylates mischarged glycyl-tRNA(Ala), protecting cells against glycine mischarging by AlaRS. Acts via tRNA-based rather than protein-based catalysis; rejects L-amino acids rather than detecting D-amino acids in the active site. By recycling D-aminoacyl-tRNA to D-amino acids and free tRNA molecules, this enzyme counteracts the toxicity associated with the formation of D-aminoacyl-tRNA entities in vivo and helps enforce protein L-homochirality.</text>
</comment>
<dbReference type="GO" id="GO:0019478">
    <property type="term" value="P:D-amino acid catabolic process"/>
    <property type="evidence" value="ECO:0007669"/>
    <property type="project" value="UniProtKB-UniRule"/>
</dbReference>
<dbReference type="HAMAP" id="MF_00518">
    <property type="entry name" value="Deacylase_Dtd"/>
    <property type="match status" value="1"/>
</dbReference>
<comment type="domain">
    <text evidence="2">A Gly-cisPro motif from one monomer fits into the active site of the other monomer to allow specific chiral rejection of L-amino acids.</text>
</comment>
<dbReference type="GO" id="GO:0043908">
    <property type="term" value="F:Ser(Gly)-tRNA(Ala) hydrolase activity"/>
    <property type="evidence" value="ECO:0007669"/>
    <property type="project" value="UniProtKB-UniRule"/>
</dbReference>
<accession>A0A3P2AAY5</accession>
<dbReference type="NCBIfam" id="TIGR00256">
    <property type="entry name" value="D-aminoacyl-tRNA deacylase"/>
    <property type="match status" value="1"/>
</dbReference>
<comment type="caution">
    <text evidence="3">The sequence shown here is derived from an EMBL/GenBank/DDBJ whole genome shotgun (WGS) entry which is preliminary data.</text>
</comment>
<name>A0A3P2AAY5_9BACE</name>
<dbReference type="InterPro" id="IPR003732">
    <property type="entry name" value="Daa-tRNA_deacyls_DTD"/>
</dbReference>
<dbReference type="Pfam" id="PF02580">
    <property type="entry name" value="Tyr_Deacylase"/>
    <property type="match status" value="1"/>
</dbReference>
<comment type="subunit">
    <text evidence="2">Homodimer.</text>
</comment>
<keyword evidence="2" id="KW-0820">tRNA-binding</keyword>
<gene>
    <name evidence="2" type="primary">dtd</name>
    <name evidence="3" type="ORF">EII33_03515</name>
</gene>
<dbReference type="EMBL" id="RQYF01000009">
    <property type="protein sequence ID" value="RRD92561.1"/>
    <property type="molecule type" value="Genomic_DNA"/>
</dbReference>
<feature type="short sequence motif" description="Gly-cisPro motif, important for rejection of L-amino acids" evidence="2">
    <location>
        <begin position="138"/>
        <end position="139"/>
    </location>
</feature>
<dbReference type="FunFam" id="3.50.80.10:FF:000001">
    <property type="entry name" value="D-aminoacyl-tRNA deacylase"/>
    <property type="match status" value="1"/>
</dbReference>
<dbReference type="RefSeq" id="WP_125238559.1">
    <property type="nucleotide sequence ID" value="NZ_RQYF01000009.1"/>
</dbReference>
<reference evidence="3 4" key="1">
    <citation type="submission" date="2018-11" db="EMBL/GenBank/DDBJ databases">
        <title>Genomes From Bacteria Associated with the Canine Oral Cavity: a Test Case for Automated Genome-Based Taxonomic Assignment.</title>
        <authorList>
            <person name="Coil D.A."/>
            <person name="Jospin G."/>
            <person name="Darling A.E."/>
            <person name="Wallis C."/>
            <person name="Davis I.J."/>
            <person name="Harris S."/>
            <person name="Eisen J.A."/>
            <person name="Holcombe L.J."/>
            <person name="O'Flynn C."/>
        </authorList>
    </citation>
    <scope>NUCLEOTIDE SEQUENCE [LARGE SCALE GENOMIC DNA]</scope>
    <source>
        <strain evidence="3 4">OH1047_COT-310</strain>
    </source>
</reference>